<dbReference type="Gene3D" id="3.30.420.10">
    <property type="entry name" value="Ribonuclease H-like superfamily/Ribonuclease H"/>
    <property type="match status" value="1"/>
</dbReference>
<dbReference type="PANTHER" id="PTHR47074:SF49">
    <property type="entry name" value="POLYNUCLEOTIDYL TRANSFERASE, RIBONUCLEASE H-LIKE SUPERFAMILY PROTEIN"/>
    <property type="match status" value="1"/>
</dbReference>
<dbReference type="Pfam" id="PF13456">
    <property type="entry name" value="RVT_3"/>
    <property type="match status" value="1"/>
</dbReference>
<gene>
    <name evidence="2" type="ORF">ERUC_LOCUS8509</name>
</gene>
<evidence type="ECO:0000259" key="1">
    <source>
        <dbReference type="Pfam" id="PF13456"/>
    </source>
</evidence>
<keyword evidence="3" id="KW-1185">Reference proteome</keyword>
<dbReference type="EMBL" id="CAKOAT010089266">
    <property type="protein sequence ID" value="CAH8319615.1"/>
    <property type="molecule type" value="Genomic_DNA"/>
</dbReference>
<organism evidence="2 3">
    <name type="scientific">Eruca vesicaria subsp. sativa</name>
    <name type="common">Garden rocket</name>
    <name type="synonym">Eruca sativa</name>
    <dbReference type="NCBI Taxonomy" id="29727"/>
    <lineage>
        <taxon>Eukaryota</taxon>
        <taxon>Viridiplantae</taxon>
        <taxon>Streptophyta</taxon>
        <taxon>Embryophyta</taxon>
        <taxon>Tracheophyta</taxon>
        <taxon>Spermatophyta</taxon>
        <taxon>Magnoliopsida</taxon>
        <taxon>eudicotyledons</taxon>
        <taxon>Gunneridae</taxon>
        <taxon>Pentapetalae</taxon>
        <taxon>rosids</taxon>
        <taxon>malvids</taxon>
        <taxon>Brassicales</taxon>
        <taxon>Brassicaceae</taxon>
        <taxon>Brassiceae</taxon>
        <taxon>Eruca</taxon>
    </lineage>
</organism>
<reference evidence="2 3" key="1">
    <citation type="submission" date="2022-03" db="EMBL/GenBank/DDBJ databases">
        <authorList>
            <person name="Macdonald S."/>
            <person name="Ahmed S."/>
            <person name="Newling K."/>
        </authorList>
    </citation>
    <scope>NUCLEOTIDE SEQUENCE [LARGE SCALE GENOMIC DNA]</scope>
</reference>
<dbReference type="InterPro" id="IPR052929">
    <property type="entry name" value="RNase_H-like_EbsB-rel"/>
</dbReference>
<dbReference type="Proteomes" id="UP001642260">
    <property type="component" value="Unassembled WGS sequence"/>
</dbReference>
<proteinExistence type="predicted"/>
<feature type="domain" description="RNase H type-1" evidence="1">
    <location>
        <begin position="40"/>
        <end position="140"/>
    </location>
</feature>
<sequence length="157" mass="17217">MLMLLAARGGSRKRGIVPRLNSFSIFPVAEDCCPVLQNCNARNERISSHHSSTAFVISSLVAEGLAIRAAMESAIESQMSRVIFESDSLQLVTAIVEGSNYSEAHGILSDIYHLSTCFESVSFRFCRRDRLCFEDTVAKNALANSVLNRISEPGSIE</sequence>
<evidence type="ECO:0000313" key="2">
    <source>
        <dbReference type="EMBL" id="CAH8319615.1"/>
    </source>
</evidence>
<name>A0ABC8J9U2_ERUVS</name>
<dbReference type="PANTHER" id="PTHR47074">
    <property type="entry name" value="BNAC02G40300D PROTEIN"/>
    <property type="match status" value="1"/>
</dbReference>
<evidence type="ECO:0000313" key="3">
    <source>
        <dbReference type="Proteomes" id="UP001642260"/>
    </source>
</evidence>
<protein>
    <recommendedName>
        <fullName evidence="1">RNase H type-1 domain-containing protein</fullName>
    </recommendedName>
</protein>
<comment type="caution">
    <text evidence="2">The sequence shown here is derived from an EMBL/GenBank/DDBJ whole genome shotgun (WGS) entry which is preliminary data.</text>
</comment>
<dbReference type="InterPro" id="IPR036397">
    <property type="entry name" value="RNaseH_sf"/>
</dbReference>
<dbReference type="InterPro" id="IPR044730">
    <property type="entry name" value="RNase_H-like_dom_plant"/>
</dbReference>
<dbReference type="CDD" id="cd06222">
    <property type="entry name" value="RNase_H_like"/>
    <property type="match status" value="1"/>
</dbReference>
<accession>A0ABC8J9U2</accession>
<dbReference type="InterPro" id="IPR002156">
    <property type="entry name" value="RNaseH_domain"/>
</dbReference>
<dbReference type="AlphaFoldDB" id="A0ABC8J9U2"/>